<proteinExistence type="predicted"/>
<accession>A0A4R3SVX1</accession>
<reference evidence="1 2" key="1">
    <citation type="submission" date="2019-03" db="EMBL/GenBank/DDBJ databases">
        <title>Genomic Encyclopedia of Type Strains, Phase IV (KMG-IV): sequencing the most valuable type-strain genomes for metagenomic binning, comparative biology and taxonomic classification.</title>
        <authorList>
            <person name="Goeker M."/>
        </authorList>
    </citation>
    <scope>NUCLEOTIDE SEQUENCE [LARGE SCALE GENOMIC DNA]</scope>
    <source>
        <strain evidence="1 2">DSM 29481</strain>
    </source>
</reference>
<dbReference type="InterPro" id="IPR025063">
    <property type="entry name" value="DUF4004"/>
</dbReference>
<dbReference type="AlphaFoldDB" id="A0A4R3SVX1"/>
<evidence type="ECO:0000313" key="2">
    <source>
        <dbReference type="Proteomes" id="UP000295773"/>
    </source>
</evidence>
<gene>
    <name evidence="1" type="ORF">EDD61_13119</name>
</gene>
<dbReference type="EMBL" id="SMBP01000031">
    <property type="protein sequence ID" value="TCU52853.1"/>
    <property type="molecule type" value="Genomic_DNA"/>
</dbReference>
<organism evidence="1 2">
    <name type="scientific">Longicatena caecimuris</name>
    <dbReference type="NCBI Taxonomy" id="1796635"/>
    <lineage>
        <taxon>Bacteria</taxon>
        <taxon>Bacillati</taxon>
        <taxon>Bacillota</taxon>
        <taxon>Erysipelotrichia</taxon>
        <taxon>Erysipelotrichales</taxon>
        <taxon>Erysipelotrichaceae</taxon>
        <taxon>Longicatena</taxon>
    </lineage>
</organism>
<dbReference type="RefSeq" id="WP_132225759.1">
    <property type="nucleotide sequence ID" value="NZ_JADPGE010000007.1"/>
</dbReference>
<comment type="caution">
    <text evidence="1">The sequence shown here is derived from an EMBL/GenBank/DDBJ whole genome shotgun (WGS) entry which is preliminary data.</text>
</comment>
<name>A0A4R3SVX1_9FIRM</name>
<dbReference type="Proteomes" id="UP000295773">
    <property type="component" value="Unassembled WGS sequence"/>
</dbReference>
<evidence type="ECO:0000313" key="1">
    <source>
        <dbReference type="EMBL" id="TCU52853.1"/>
    </source>
</evidence>
<keyword evidence="2" id="KW-1185">Reference proteome</keyword>
<protein>
    <submittedName>
        <fullName evidence="1">Uncharacterized protein DUF4004</fullName>
    </submittedName>
</protein>
<sequence length="223" mass="26528">MEISKKDLLKETGISYGQLYRWKREGLIPESWFVKRPSPTGQETYFPKERILKRIRAIQQMKDTYSLEELAKMLTPEVSNRMFTEEDLEEFSEIDIEVAALFMDVMEKDCFSFYEILVMMVISEWNQEYAFSHNTRMALIQSSAHAITHIHSHEWRILLVQIQEDHYVLALQEPVASTNQDVWYWLDERMKILQSVSLQELSSQMKVKYKETFAFTFDEEVVS</sequence>
<dbReference type="Gene3D" id="1.10.1660.10">
    <property type="match status" value="1"/>
</dbReference>
<dbReference type="Pfam" id="PF13171">
    <property type="entry name" value="DUF4004"/>
    <property type="match status" value="1"/>
</dbReference>